<dbReference type="Proteomes" id="UP000319836">
    <property type="component" value="Unassembled WGS sequence"/>
</dbReference>
<dbReference type="InterPro" id="IPR006076">
    <property type="entry name" value="FAD-dep_OxRdtase"/>
</dbReference>
<keyword evidence="4" id="KW-0560">Oxidoreductase</keyword>
<dbReference type="EMBL" id="VBPA01000374">
    <property type="protein sequence ID" value="TMQ68862.1"/>
    <property type="molecule type" value="Genomic_DNA"/>
</dbReference>
<feature type="non-terminal residue" evidence="6">
    <location>
        <position position="1"/>
    </location>
</feature>
<comment type="cofactor">
    <cofactor evidence="1">
        <name>FAD</name>
        <dbReference type="ChEBI" id="CHEBI:57692"/>
    </cofactor>
</comment>
<keyword evidence="2" id="KW-0285">Flavoprotein</keyword>
<accession>A0A538TYZ8</accession>
<keyword evidence="3" id="KW-0274">FAD</keyword>
<evidence type="ECO:0000256" key="1">
    <source>
        <dbReference type="ARBA" id="ARBA00001974"/>
    </source>
</evidence>
<feature type="domain" description="FAD dependent oxidoreductase" evidence="5">
    <location>
        <begin position="4"/>
        <end position="181"/>
    </location>
</feature>
<evidence type="ECO:0000313" key="6">
    <source>
        <dbReference type="EMBL" id="TMQ68862.1"/>
    </source>
</evidence>
<proteinExistence type="predicted"/>
<gene>
    <name evidence="6" type="ORF">E6K80_13600</name>
</gene>
<dbReference type="AlphaFoldDB" id="A0A538TYZ8"/>
<protein>
    <submittedName>
        <fullName evidence="6">FAD-dependent oxidoreductase</fullName>
    </submittedName>
</protein>
<evidence type="ECO:0000313" key="7">
    <source>
        <dbReference type="Proteomes" id="UP000319836"/>
    </source>
</evidence>
<evidence type="ECO:0000256" key="2">
    <source>
        <dbReference type="ARBA" id="ARBA00022630"/>
    </source>
</evidence>
<dbReference type="GO" id="GO:0008115">
    <property type="term" value="F:sarcosine oxidase activity"/>
    <property type="evidence" value="ECO:0007669"/>
    <property type="project" value="TreeGrafter"/>
</dbReference>
<dbReference type="InterPro" id="IPR045170">
    <property type="entry name" value="MTOX"/>
</dbReference>
<dbReference type="PANTHER" id="PTHR10961">
    <property type="entry name" value="PEROXISOMAL SARCOSINE OXIDASE"/>
    <property type="match status" value="1"/>
</dbReference>
<evidence type="ECO:0000259" key="5">
    <source>
        <dbReference type="Pfam" id="PF01266"/>
    </source>
</evidence>
<evidence type="ECO:0000256" key="3">
    <source>
        <dbReference type="ARBA" id="ARBA00022827"/>
    </source>
</evidence>
<reference evidence="6 7" key="1">
    <citation type="journal article" date="2019" name="Nat. Microbiol.">
        <title>Mediterranean grassland soil C-N compound turnover is dependent on rainfall and depth, and is mediated by genomically divergent microorganisms.</title>
        <authorList>
            <person name="Diamond S."/>
            <person name="Andeer P.F."/>
            <person name="Li Z."/>
            <person name="Crits-Christoph A."/>
            <person name="Burstein D."/>
            <person name="Anantharaman K."/>
            <person name="Lane K.R."/>
            <person name="Thomas B.C."/>
            <person name="Pan C."/>
            <person name="Northen T.R."/>
            <person name="Banfield J.F."/>
        </authorList>
    </citation>
    <scope>NUCLEOTIDE SEQUENCE [LARGE SCALE GENOMIC DNA]</scope>
    <source>
        <strain evidence="6">WS_10</strain>
    </source>
</reference>
<dbReference type="SUPFAM" id="SSF51905">
    <property type="entry name" value="FAD/NAD(P)-binding domain"/>
    <property type="match status" value="1"/>
</dbReference>
<dbReference type="Pfam" id="PF01266">
    <property type="entry name" value="DAO"/>
    <property type="match status" value="1"/>
</dbReference>
<dbReference type="PANTHER" id="PTHR10961:SF7">
    <property type="entry name" value="FAD DEPENDENT OXIDOREDUCTASE DOMAIN-CONTAINING PROTEIN"/>
    <property type="match status" value="1"/>
</dbReference>
<sequence length="205" mass="22973">RPEGQAFEIVTPRGRYRAERLVLAANAWLPRLVPDLPLGLVVTRQPLFWFEPRDQAEQFAPDRLPIHLWEPEPNRFFYGFPAFEGCIKVATHLEGAPCDPDTIDREVAASEVAALRRRLETFVPDGAGRFVRAVVCMYANTPDGHFILDRHPEHDRVLVISACSGHGFKFSSAIGEIAADLLLDGRSSFDLDLFRLPVKEPGRSG</sequence>
<organism evidence="6 7">
    <name type="scientific">Eiseniibacteriota bacterium</name>
    <dbReference type="NCBI Taxonomy" id="2212470"/>
    <lineage>
        <taxon>Bacteria</taxon>
        <taxon>Candidatus Eiseniibacteriota</taxon>
    </lineage>
</organism>
<dbReference type="GO" id="GO:0050660">
    <property type="term" value="F:flavin adenine dinucleotide binding"/>
    <property type="evidence" value="ECO:0007669"/>
    <property type="project" value="InterPro"/>
</dbReference>
<dbReference type="InterPro" id="IPR036188">
    <property type="entry name" value="FAD/NAD-bd_sf"/>
</dbReference>
<dbReference type="SUPFAM" id="SSF54373">
    <property type="entry name" value="FAD-linked reductases, C-terminal domain"/>
    <property type="match status" value="1"/>
</dbReference>
<evidence type="ECO:0000256" key="4">
    <source>
        <dbReference type="ARBA" id="ARBA00023002"/>
    </source>
</evidence>
<name>A0A538TYZ8_UNCEI</name>
<dbReference type="Gene3D" id="3.50.50.60">
    <property type="entry name" value="FAD/NAD(P)-binding domain"/>
    <property type="match status" value="2"/>
</dbReference>
<comment type="caution">
    <text evidence="6">The sequence shown here is derived from an EMBL/GenBank/DDBJ whole genome shotgun (WGS) entry which is preliminary data.</text>
</comment>